<feature type="region of interest" description="Disordered" evidence="1">
    <location>
        <begin position="73"/>
        <end position="121"/>
    </location>
</feature>
<accession>M3D816</accession>
<evidence type="ECO:0000313" key="3">
    <source>
        <dbReference type="Proteomes" id="UP000030760"/>
    </source>
</evidence>
<protein>
    <submittedName>
        <fullName evidence="2">Transposase</fullName>
    </submittedName>
</protein>
<sequence>MTFTEQVAGLTVRYQRRTPELQRLVEAVGVVLAGRGGSRMLRILNVTLSRCTVLSQLMRMPLPPLETPSCWGWTTSRSTATPTAPSWSTPPPGSRSPSGKVATRTAQPVAPRSPRCRGGLPRRLAHLPAGHHRWCP</sequence>
<evidence type="ECO:0000256" key="1">
    <source>
        <dbReference type="SAM" id="MobiDB-lite"/>
    </source>
</evidence>
<dbReference type="EMBL" id="KB405095">
    <property type="protein sequence ID" value="EMF52382.1"/>
    <property type="molecule type" value="Genomic_DNA"/>
</dbReference>
<name>M3D816_9ACTN</name>
<feature type="compositionally biased region" description="Low complexity" evidence="1">
    <location>
        <begin position="73"/>
        <end position="87"/>
    </location>
</feature>
<organism evidence="2 3">
    <name type="scientific">Streptomyces bottropensis ATCC 25435</name>
    <dbReference type="NCBI Taxonomy" id="1054862"/>
    <lineage>
        <taxon>Bacteria</taxon>
        <taxon>Bacillati</taxon>
        <taxon>Actinomycetota</taxon>
        <taxon>Actinomycetes</taxon>
        <taxon>Kitasatosporales</taxon>
        <taxon>Streptomycetaceae</taxon>
        <taxon>Streptomyces</taxon>
    </lineage>
</organism>
<dbReference type="AlphaFoldDB" id="M3D816"/>
<gene>
    <name evidence="2" type="ORF">SBD_6904</name>
</gene>
<evidence type="ECO:0000313" key="2">
    <source>
        <dbReference type="EMBL" id="EMF52382.1"/>
    </source>
</evidence>
<reference evidence="3" key="1">
    <citation type="journal article" date="2013" name="Genome Announc.">
        <title>Draft Genome Sequence of Streptomyces bottropensis ATCC 25435, a Bottromycin-Producing Actinomycete.</title>
        <authorList>
            <person name="Zhang H."/>
            <person name="Zhou W."/>
            <person name="Zhuang Y."/>
            <person name="Liang X."/>
            <person name="Liu T."/>
        </authorList>
    </citation>
    <scope>NUCLEOTIDE SEQUENCE [LARGE SCALE GENOMIC DNA]</scope>
    <source>
        <strain evidence="3">ATCC 25435</strain>
    </source>
</reference>
<proteinExistence type="predicted"/>
<dbReference type="Proteomes" id="UP000030760">
    <property type="component" value="Unassembled WGS sequence"/>
</dbReference>